<evidence type="ECO:0000313" key="1">
    <source>
        <dbReference type="EMBL" id="CEK80876.1"/>
    </source>
</evidence>
<dbReference type="EMBL" id="HACG01034014">
    <property type="protein sequence ID" value="CEK80879.1"/>
    <property type="molecule type" value="Transcribed_RNA"/>
</dbReference>
<evidence type="ECO:0000313" key="2">
    <source>
        <dbReference type="EMBL" id="CEK80879.1"/>
    </source>
</evidence>
<sequence length="50" mass="5643">MRRFQKVTPTVTIAQTRKNKHGSQVTADKLYIFIKSLLSASTVINDKHGL</sequence>
<protein>
    <submittedName>
        <fullName evidence="2">Uncharacterized protein</fullName>
    </submittedName>
</protein>
<reference evidence="2" key="1">
    <citation type="submission" date="2014-12" db="EMBL/GenBank/DDBJ databases">
        <title>Insight into the proteome of Arion vulgaris.</title>
        <authorList>
            <person name="Aradska J."/>
            <person name="Bulat T."/>
            <person name="Smidak R."/>
            <person name="Sarate P."/>
            <person name="Gangsoo J."/>
            <person name="Sialana F."/>
            <person name="Bilban M."/>
            <person name="Lubec G."/>
        </authorList>
    </citation>
    <scope>NUCLEOTIDE SEQUENCE</scope>
    <source>
        <tissue evidence="2">Skin</tissue>
    </source>
</reference>
<gene>
    <name evidence="2" type="primary">ORF123175</name>
    <name evidence="1" type="synonym">ORF123147</name>
</gene>
<accession>A0A0B7AIP9</accession>
<organism evidence="2">
    <name type="scientific">Arion vulgaris</name>
    <dbReference type="NCBI Taxonomy" id="1028688"/>
    <lineage>
        <taxon>Eukaryota</taxon>
        <taxon>Metazoa</taxon>
        <taxon>Spiralia</taxon>
        <taxon>Lophotrochozoa</taxon>
        <taxon>Mollusca</taxon>
        <taxon>Gastropoda</taxon>
        <taxon>Heterobranchia</taxon>
        <taxon>Euthyneura</taxon>
        <taxon>Panpulmonata</taxon>
        <taxon>Eupulmonata</taxon>
        <taxon>Stylommatophora</taxon>
        <taxon>Helicina</taxon>
        <taxon>Arionoidea</taxon>
        <taxon>Arionidae</taxon>
        <taxon>Arion</taxon>
    </lineage>
</organism>
<dbReference type="EMBL" id="HACG01034011">
    <property type="protein sequence ID" value="CEK80876.1"/>
    <property type="molecule type" value="Transcribed_RNA"/>
</dbReference>
<proteinExistence type="predicted"/>
<name>A0A0B7AIP9_9EUPU</name>
<dbReference type="AlphaFoldDB" id="A0A0B7AIP9"/>